<dbReference type="Proteomes" id="UP000681722">
    <property type="component" value="Unassembled WGS sequence"/>
</dbReference>
<sequence>MLKNNENERKILDLPFNMFTTSTLTSHGVFHNAKRDGIHVNELLANLESKKMIKSGYYLKSKGRNIEGFLRSLPDVTNETQFLEFSTTLVQDYGYTLEKYLRTYESNKKHPENLKSTLTDTAVTELLKQETFIPLIKEEIRRIKEARAQITVTVSGEVHTTIDAVLQSGIVVLNSGVNDQRLMDNNNTDVLEEQHDSCDYATQEALKLLKTASATVEEIVRMEIDNNTDLSINDQEDDMFNDRGHRKSITDLLDIWNNDLALNFEQKVDMPLLQIDLENI</sequence>
<feature type="non-terminal residue" evidence="1">
    <location>
        <position position="1"/>
    </location>
</feature>
<name>A0A816DA05_9BILA</name>
<evidence type="ECO:0000313" key="1">
    <source>
        <dbReference type="EMBL" id="CAF1631986.1"/>
    </source>
</evidence>
<evidence type="ECO:0000313" key="2">
    <source>
        <dbReference type="EMBL" id="CAF4531923.1"/>
    </source>
</evidence>
<accession>A0A816DA05</accession>
<dbReference type="Proteomes" id="UP000663829">
    <property type="component" value="Unassembled WGS sequence"/>
</dbReference>
<proteinExistence type="predicted"/>
<comment type="caution">
    <text evidence="1">The sequence shown here is derived from an EMBL/GenBank/DDBJ whole genome shotgun (WGS) entry which is preliminary data.</text>
</comment>
<protein>
    <submittedName>
        <fullName evidence="1">Uncharacterized protein</fullName>
    </submittedName>
</protein>
<gene>
    <name evidence="1" type="ORF">GPM918_LOCUS44402</name>
    <name evidence="2" type="ORF">SRO942_LOCUS46236</name>
</gene>
<dbReference type="AlphaFoldDB" id="A0A816DA05"/>
<keyword evidence="3" id="KW-1185">Reference proteome</keyword>
<dbReference type="EMBL" id="CAJOBC010111860">
    <property type="protein sequence ID" value="CAF4531923.1"/>
    <property type="molecule type" value="Genomic_DNA"/>
</dbReference>
<evidence type="ECO:0000313" key="3">
    <source>
        <dbReference type="Proteomes" id="UP000663829"/>
    </source>
</evidence>
<reference evidence="1" key="1">
    <citation type="submission" date="2021-02" db="EMBL/GenBank/DDBJ databases">
        <authorList>
            <person name="Nowell W R."/>
        </authorList>
    </citation>
    <scope>NUCLEOTIDE SEQUENCE</scope>
</reference>
<dbReference type="EMBL" id="CAJNOQ010043932">
    <property type="protein sequence ID" value="CAF1631986.1"/>
    <property type="molecule type" value="Genomic_DNA"/>
</dbReference>
<organism evidence="1 3">
    <name type="scientific">Didymodactylos carnosus</name>
    <dbReference type="NCBI Taxonomy" id="1234261"/>
    <lineage>
        <taxon>Eukaryota</taxon>
        <taxon>Metazoa</taxon>
        <taxon>Spiralia</taxon>
        <taxon>Gnathifera</taxon>
        <taxon>Rotifera</taxon>
        <taxon>Eurotatoria</taxon>
        <taxon>Bdelloidea</taxon>
        <taxon>Philodinida</taxon>
        <taxon>Philodinidae</taxon>
        <taxon>Didymodactylos</taxon>
    </lineage>
</organism>